<comment type="catalytic activity">
    <reaction evidence="4">
        <text>GTP + succinate + CoA = succinyl-CoA + GDP + phosphate</text>
        <dbReference type="Rhea" id="RHEA:22120"/>
        <dbReference type="ChEBI" id="CHEBI:30031"/>
        <dbReference type="ChEBI" id="CHEBI:37565"/>
        <dbReference type="ChEBI" id="CHEBI:43474"/>
        <dbReference type="ChEBI" id="CHEBI:57287"/>
        <dbReference type="ChEBI" id="CHEBI:57292"/>
        <dbReference type="ChEBI" id="CHEBI:58189"/>
    </reaction>
</comment>
<dbReference type="EMBL" id="RXII01000015">
    <property type="protein sequence ID" value="RZN63390.1"/>
    <property type="molecule type" value="Genomic_DNA"/>
</dbReference>
<dbReference type="InterPro" id="IPR005810">
    <property type="entry name" value="CoA_lig_alpha"/>
</dbReference>
<dbReference type="InterPro" id="IPR005811">
    <property type="entry name" value="SUCC_ACL_C"/>
</dbReference>
<dbReference type="InterPro" id="IPR016102">
    <property type="entry name" value="Succinyl-CoA_synth-like"/>
</dbReference>
<dbReference type="NCBIfam" id="NF004230">
    <property type="entry name" value="PRK05678.1"/>
    <property type="match status" value="1"/>
</dbReference>
<dbReference type="EC" id="6.2.1.5" evidence="4"/>
<dbReference type="GO" id="GO:0004775">
    <property type="term" value="F:succinate-CoA ligase (ADP-forming) activity"/>
    <property type="evidence" value="ECO:0007669"/>
    <property type="project" value="UniProtKB-UniRule"/>
</dbReference>
<dbReference type="RefSeq" id="WP_125672798.1">
    <property type="nucleotide sequence ID" value="NZ_RCOS01000168.1"/>
</dbReference>
<dbReference type="Gene3D" id="3.40.50.720">
    <property type="entry name" value="NAD(P)-binding Rossmann-like Domain"/>
    <property type="match status" value="1"/>
</dbReference>
<protein>
    <recommendedName>
        <fullName evidence="4">Succinate--CoA ligase [ADP-forming] subunit alpha</fullName>
        <ecNumber evidence="4">6.2.1.5</ecNumber>
    </recommendedName>
    <alternativeName>
        <fullName evidence="4">Succinyl-CoA synthetase subunit alpha</fullName>
        <shortName evidence="4">SCS-alpha</shortName>
    </alternativeName>
</protein>
<feature type="binding site" evidence="4">
    <location>
        <begin position="96"/>
        <end position="98"/>
    </location>
    <ligand>
        <name>CoA</name>
        <dbReference type="ChEBI" id="CHEBI:57287"/>
    </ligand>
</feature>
<keyword evidence="3 4" id="KW-0547">Nucleotide-binding</keyword>
<evidence type="ECO:0000313" key="10">
    <source>
        <dbReference type="EMBL" id="RZN63390.1"/>
    </source>
</evidence>
<dbReference type="Pfam" id="PF02629">
    <property type="entry name" value="CoA_binding"/>
    <property type="match status" value="1"/>
</dbReference>
<keyword evidence="2 4" id="KW-0436">Ligase</keyword>
<name>A0A429GDH1_9CREN</name>
<comment type="subunit">
    <text evidence="4 7">Heterotetramer of two alpha and two beta subunits.</text>
</comment>
<evidence type="ECO:0000256" key="2">
    <source>
        <dbReference type="ARBA" id="ARBA00022598"/>
    </source>
</evidence>
<dbReference type="HAMAP" id="MF_01988">
    <property type="entry name" value="Succ_CoA_alpha"/>
    <property type="match status" value="1"/>
</dbReference>
<dbReference type="PROSITE" id="PS00399">
    <property type="entry name" value="SUCCINYL_COA_LIG_2"/>
    <property type="match status" value="1"/>
</dbReference>
<dbReference type="AlphaFoldDB" id="A0A429GDH1"/>
<dbReference type="Pfam" id="PF00549">
    <property type="entry name" value="Ligase_CoA"/>
    <property type="match status" value="1"/>
</dbReference>
<dbReference type="SUPFAM" id="SSF52210">
    <property type="entry name" value="Succinyl-CoA synthetase domains"/>
    <property type="match status" value="1"/>
</dbReference>
<sequence length="291" mass="30631">MIYLRENTRVLVQGITGRQGSLHTKLMLEYGTKIVAGVTPGKGGSDVLGVPVFDSVREAVSNVGEIDASIIFVPAAYAADAVYEEIDAGIPLIVVITEHIPVHDTAKFVNYARMKGSVIIGPNTPGIIAPSRRIKIGIMPSDSFSPGSIGIVSRSGTLTYEISEAISKEGFGTSTTLGIGGDPITGLNFVDVLAEFEKDDETEAVVLVGEIGGNAEEEAAEYIKKGYKKPVVAYIAGRMAPPGKRMGHAGAIITGGQGTAESKERALRSANVPVARKPDEVADLLKAVLRR</sequence>
<comment type="similarity">
    <text evidence="4 6">Belongs to the succinate/malate CoA ligase alpha subunit family.</text>
</comment>
<accession>A0A429GDH1</accession>
<evidence type="ECO:0000256" key="3">
    <source>
        <dbReference type="ARBA" id="ARBA00022741"/>
    </source>
</evidence>
<dbReference type="InterPro" id="IPR033847">
    <property type="entry name" value="Citrt_syn/SCS-alpha_CS"/>
</dbReference>
<dbReference type="GO" id="GO:0004776">
    <property type="term" value="F:succinate-CoA ligase (GDP-forming) activity"/>
    <property type="evidence" value="ECO:0007669"/>
    <property type="project" value="TreeGrafter"/>
</dbReference>
<feature type="domain" description="CoA-binding" evidence="8">
    <location>
        <begin position="3"/>
        <end position="100"/>
    </location>
</feature>
<dbReference type="PIRSF" id="PIRSF001553">
    <property type="entry name" value="SucCS_alpha"/>
    <property type="match status" value="1"/>
</dbReference>
<evidence type="ECO:0000259" key="8">
    <source>
        <dbReference type="SMART" id="SM00881"/>
    </source>
</evidence>
<gene>
    <name evidence="4 9" type="primary">sucD</name>
    <name evidence="9" type="ORF">D6D85_15215</name>
    <name evidence="10" type="ORF">EF810_00900</name>
</gene>
<evidence type="ECO:0000256" key="4">
    <source>
        <dbReference type="HAMAP-Rule" id="MF_01988"/>
    </source>
</evidence>
<comment type="catalytic activity">
    <reaction evidence="4 7">
        <text>succinate + ATP + CoA = succinyl-CoA + ADP + phosphate</text>
        <dbReference type="Rhea" id="RHEA:17661"/>
        <dbReference type="ChEBI" id="CHEBI:30031"/>
        <dbReference type="ChEBI" id="CHEBI:30616"/>
        <dbReference type="ChEBI" id="CHEBI:43474"/>
        <dbReference type="ChEBI" id="CHEBI:57287"/>
        <dbReference type="ChEBI" id="CHEBI:57292"/>
        <dbReference type="ChEBI" id="CHEBI:456216"/>
        <dbReference type="EC" id="6.2.1.5"/>
    </reaction>
</comment>
<evidence type="ECO:0000256" key="5">
    <source>
        <dbReference type="PIRSR" id="PIRSR001553-1"/>
    </source>
</evidence>
<keyword evidence="11" id="KW-1185">Reference proteome</keyword>
<dbReference type="PRINTS" id="PR01798">
    <property type="entry name" value="SCOASYNTHASE"/>
</dbReference>
<dbReference type="Gene3D" id="3.40.50.261">
    <property type="entry name" value="Succinyl-CoA synthetase domains"/>
    <property type="match status" value="1"/>
</dbReference>
<dbReference type="InterPro" id="IPR036291">
    <property type="entry name" value="NAD(P)-bd_dom_sf"/>
</dbReference>
<dbReference type="SMART" id="SM00881">
    <property type="entry name" value="CoA_binding"/>
    <property type="match status" value="1"/>
</dbReference>
<dbReference type="GO" id="GO:0009361">
    <property type="term" value="C:succinate-CoA ligase complex (ADP-forming)"/>
    <property type="evidence" value="ECO:0007669"/>
    <property type="project" value="TreeGrafter"/>
</dbReference>
<keyword evidence="1 4" id="KW-0816">Tricarboxylic acid cycle</keyword>
<dbReference type="PANTHER" id="PTHR11117:SF2">
    <property type="entry name" value="SUCCINATE--COA LIGASE [ADP_GDP-FORMING] SUBUNIT ALPHA, MITOCHONDRIAL"/>
    <property type="match status" value="1"/>
</dbReference>
<dbReference type="FunFam" id="3.40.50.261:FF:000006">
    <property type="entry name" value="Succinate--CoA ligase [ADP-forming] subunit alpha"/>
    <property type="match status" value="1"/>
</dbReference>
<organism evidence="9 11">
    <name type="scientific">Candidatus Methanodesulfokora washburnensis</name>
    <dbReference type="NCBI Taxonomy" id="2478471"/>
    <lineage>
        <taxon>Archaea</taxon>
        <taxon>Thermoproteota</taxon>
        <taxon>Candidatus Korarchaeia</taxon>
        <taxon>Candidatus Korarchaeia incertae sedis</taxon>
        <taxon>Candidatus Methanodesulfokora</taxon>
    </lineage>
</organism>
<dbReference type="FunFam" id="3.40.50.720:FF:000205">
    <property type="entry name" value="Succinate--CoA ligase [ADP-forming] subunit alpha"/>
    <property type="match status" value="1"/>
</dbReference>
<dbReference type="GO" id="GO:0000166">
    <property type="term" value="F:nucleotide binding"/>
    <property type="evidence" value="ECO:0007669"/>
    <property type="project" value="UniProtKB-KW"/>
</dbReference>
<reference evidence="9 11" key="1">
    <citation type="submission" date="2018-10" db="EMBL/GenBank/DDBJ databases">
        <title>Co-occurring genomic capacity for anaerobic methane metabolism and dissimilatory sulfite reduction discovered in the Korarchaeota.</title>
        <authorList>
            <person name="Mckay L.J."/>
            <person name="Dlakic M."/>
            <person name="Fields M.W."/>
            <person name="Delmont T.O."/>
            <person name="Eren A.M."/>
            <person name="Jay Z.J."/>
            <person name="Klingelsmith K.B."/>
            <person name="Rusch D.B."/>
            <person name="Inskeep W.P."/>
        </authorList>
    </citation>
    <scope>NUCLEOTIDE SEQUENCE [LARGE SCALE GENOMIC DNA]</scope>
    <source>
        <strain evidence="9 11">MDKW</strain>
    </source>
</reference>
<evidence type="ECO:0000313" key="11">
    <source>
        <dbReference type="Proteomes" id="UP000277582"/>
    </source>
</evidence>
<proteinExistence type="inferred from homology"/>
<feature type="active site" description="Tele-phosphohistidine intermediate" evidence="4 5">
    <location>
        <position position="248"/>
    </location>
</feature>
<dbReference type="GO" id="GO:0006099">
    <property type="term" value="P:tricarboxylic acid cycle"/>
    <property type="evidence" value="ECO:0007669"/>
    <property type="project" value="UniProtKB-UniRule"/>
</dbReference>
<feature type="binding site" evidence="4">
    <location>
        <begin position="16"/>
        <end position="19"/>
    </location>
    <ligand>
        <name>CoA</name>
        <dbReference type="ChEBI" id="CHEBI:57287"/>
    </ligand>
</feature>
<dbReference type="InterPro" id="IPR003781">
    <property type="entry name" value="CoA-bd"/>
</dbReference>
<reference evidence="10 12" key="2">
    <citation type="journal article" date="2019" name="Nat. Microbiol.">
        <title>Wide diversity of methane and short-chain alkane metabolisms in uncultured archaea.</title>
        <authorList>
            <person name="Borrel G."/>
            <person name="Adam P.S."/>
            <person name="McKay L.J."/>
            <person name="Chen L.X."/>
            <person name="Sierra-Garcia I.N."/>
            <person name="Sieber C.M."/>
            <person name="Letourneur Q."/>
            <person name="Ghozlane A."/>
            <person name="Andersen G.L."/>
            <person name="Li W.J."/>
            <person name="Hallam S.J."/>
            <person name="Muyzer G."/>
            <person name="de Oliveira V.M."/>
            <person name="Inskeep W.P."/>
            <person name="Banfield J.F."/>
            <person name="Gribaldo S."/>
        </authorList>
    </citation>
    <scope>NUCLEOTIDE SEQUENCE [LARGE SCALE GENOMIC DNA]</scope>
    <source>
        <strain evidence="10">NM4</strain>
    </source>
</reference>
<dbReference type="Proteomes" id="UP000316217">
    <property type="component" value="Unassembled WGS sequence"/>
</dbReference>
<dbReference type="EMBL" id="RCOS01000168">
    <property type="protein sequence ID" value="RSN71864.1"/>
    <property type="molecule type" value="Genomic_DNA"/>
</dbReference>
<dbReference type="PROSITE" id="PS01216">
    <property type="entry name" value="SUCCINYL_COA_LIG_1"/>
    <property type="match status" value="1"/>
</dbReference>
<dbReference type="InterPro" id="IPR017440">
    <property type="entry name" value="Cit_synth/succinyl-CoA_lig_AS"/>
</dbReference>
<evidence type="ECO:0000313" key="12">
    <source>
        <dbReference type="Proteomes" id="UP000316217"/>
    </source>
</evidence>
<comment type="pathway">
    <text evidence="4 7">Carbohydrate metabolism; tricarboxylic acid cycle; succinate from succinyl-CoA (ligase route): step 1/1.</text>
</comment>
<dbReference type="NCBIfam" id="TIGR01019">
    <property type="entry name" value="sucCoAalpha"/>
    <property type="match status" value="1"/>
</dbReference>
<comment type="caution">
    <text evidence="9">The sequence shown here is derived from an EMBL/GenBank/DDBJ whole genome shotgun (WGS) entry which is preliminary data.</text>
</comment>
<evidence type="ECO:0000256" key="7">
    <source>
        <dbReference type="RuleBase" id="RU000699"/>
    </source>
</evidence>
<dbReference type="UniPathway" id="UPA00223">
    <property type="reaction ID" value="UER00999"/>
</dbReference>
<evidence type="ECO:0000313" key="9">
    <source>
        <dbReference type="EMBL" id="RSN71864.1"/>
    </source>
</evidence>
<feature type="binding site" evidence="4">
    <location>
        <position position="42"/>
    </location>
    <ligand>
        <name>CoA</name>
        <dbReference type="ChEBI" id="CHEBI:57287"/>
    </ligand>
</feature>
<evidence type="ECO:0000256" key="1">
    <source>
        <dbReference type="ARBA" id="ARBA00022532"/>
    </source>
</evidence>
<dbReference type="Proteomes" id="UP000277582">
    <property type="component" value="Unassembled WGS sequence"/>
</dbReference>
<dbReference type="SUPFAM" id="SSF51735">
    <property type="entry name" value="NAD(P)-binding Rossmann-fold domains"/>
    <property type="match status" value="1"/>
</dbReference>
<evidence type="ECO:0000256" key="6">
    <source>
        <dbReference type="RuleBase" id="RU000677"/>
    </source>
</evidence>
<dbReference type="PANTHER" id="PTHR11117">
    <property type="entry name" value="SUCCINYL-COA LIGASE SUBUNIT ALPHA"/>
    <property type="match status" value="1"/>
</dbReference>
<comment type="function">
    <text evidence="4 7">Succinyl-CoA synthetase functions in the citric acid cycle (TCA), coupling the hydrolysis of succinyl-CoA to the synthesis of either ATP or GTP and thus represents the only step of substrate-level phosphorylation in the TCA. The alpha subunit of the enzyme binds the substrates coenzyme A and phosphate, while succinate binding and nucleotide specificity is provided by the beta subunit.</text>
</comment>
<feature type="binding site" evidence="4">
    <location>
        <position position="160"/>
    </location>
    <ligand>
        <name>substrate</name>
        <note>ligand shared with subunit beta</note>
    </ligand>
</feature>
<dbReference type="OrthoDB" id="55711at2157"/>